<dbReference type="AlphaFoldDB" id="A0A0N4T2K4"/>
<sequence length="140" mass="15983">MAKIKSEKVVQANNEKCAEKERDNPLLSLTGHSCAEGQKYIELFLATNIPHPIKTVTFRTVSGAPTHLTAGPRSLYSSFTEDEEAAYSSRVGRQQVTFLRFAWSFFMFGSKLLAKYYNDQYEGRQTKYGRDWGEPARTTW</sequence>
<evidence type="ECO:0000313" key="1">
    <source>
        <dbReference type="EMBL" id="VDN83590.1"/>
    </source>
</evidence>
<reference evidence="3" key="1">
    <citation type="submission" date="2017-02" db="UniProtKB">
        <authorList>
            <consortium name="WormBaseParasite"/>
        </authorList>
    </citation>
    <scope>IDENTIFICATION</scope>
</reference>
<dbReference type="Proteomes" id="UP000278627">
    <property type="component" value="Unassembled WGS sequence"/>
</dbReference>
<organism evidence="3">
    <name type="scientific">Brugia pahangi</name>
    <name type="common">Filarial nematode worm</name>
    <dbReference type="NCBI Taxonomy" id="6280"/>
    <lineage>
        <taxon>Eukaryota</taxon>
        <taxon>Metazoa</taxon>
        <taxon>Ecdysozoa</taxon>
        <taxon>Nematoda</taxon>
        <taxon>Chromadorea</taxon>
        <taxon>Rhabditida</taxon>
        <taxon>Spirurina</taxon>
        <taxon>Spiruromorpha</taxon>
        <taxon>Filarioidea</taxon>
        <taxon>Onchocercidae</taxon>
        <taxon>Brugia</taxon>
    </lineage>
</organism>
<reference evidence="1 2" key="2">
    <citation type="submission" date="2018-11" db="EMBL/GenBank/DDBJ databases">
        <authorList>
            <consortium name="Pathogen Informatics"/>
        </authorList>
    </citation>
    <scope>NUCLEOTIDE SEQUENCE [LARGE SCALE GENOMIC DNA]</scope>
</reference>
<dbReference type="STRING" id="6280.A0A0N4T2K4"/>
<name>A0A0N4T2K4_BRUPA</name>
<keyword evidence="2" id="KW-1185">Reference proteome</keyword>
<accession>A0A0N4T2K4</accession>
<protein>
    <submittedName>
        <fullName evidence="3">Autophagy-related protein</fullName>
    </submittedName>
</protein>
<evidence type="ECO:0000313" key="3">
    <source>
        <dbReference type="WBParaSite" id="BPAG_0000243401-mRNA-1"/>
    </source>
</evidence>
<gene>
    <name evidence="1" type="ORF">BPAG_LOCUS2404</name>
</gene>
<evidence type="ECO:0000313" key="2">
    <source>
        <dbReference type="Proteomes" id="UP000278627"/>
    </source>
</evidence>
<proteinExistence type="predicted"/>
<dbReference type="EMBL" id="UZAD01000343">
    <property type="protein sequence ID" value="VDN83590.1"/>
    <property type="molecule type" value="Genomic_DNA"/>
</dbReference>
<dbReference type="WBParaSite" id="BPAG_0000243401-mRNA-1">
    <property type="protein sequence ID" value="BPAG_0000243401-mRNA-1"/>
    <property type="gene ID" value="BPAG_0000243401"/>
</dbReference>